<organism evidence="1 2">
    <name type="scientific">Herbinix hemicellulosilytica</name>
    <dbReference type="NCBI Taxonomy" id="1564487"/>
    <lineage>
        <taxon>Bacteria</taxon>
        <taxon>Bacillati</taxon>
        <taxon>Bacillota</taxon>
        <taxon>Clostridia</taxon>
        <taxon>Lachnospirales</taxon>
        <taxon>Lachnospiraceae</taxon>
        <taxon>Herbinix</taxon>
    </lineage>
</organism>
<evidence type="ECO:0000313" key="2">
    <source>
        <dbReference type="Proteomes" id="UP000236497"/>
    </source>
</evidence>
<name>A0A0H5ST48_HERHM</name>
<dbReference type="EMBL" id="CVTD020000008">
    <property type="protein sequence ID" value="CRZ33473.1"/>
    <property type="molecule type" value="Genomic_DNA"/>
</dbReference>
<accession>A0A0H5ST48</accession>
<keyword evidence="2" id="KW-1185">Reference proteome</keyword>
<evidence type="ECO:0000313" key="1">
    <source>
        <dbReference type="EMBL" id="CRZ33473.1"/>
    </source>
</evidence>
<gene>
    <name evidence="1" type="ORF">HHT355_0261</name>
</gene>
<protein>
    <submittedName>
        <fullName evidence="1">Uncharacterized protein</fullName>
    </submittedName>
</protein>
<proteinExistence type="predicted"/>
<reference evidence="1 2" key="1">
    <citation type="submission" date="2015-06" db="EMBL/GenBank/DDBJ databases">
        <authorList>
            <person name="Wibberg Daniel"/>
        </authorList>
    </citation>
    <scope>NUCLEOTIDE SEQUENCE [LARGE SCALE GENOMIC DNA]</scope>
    <source>
        <strain evidence="1 2">T3/55T</strain>
    </source>
</reference>
<dbReference type="AlphaFoldDB" id="A0A0H5ST48"/>
<sequence>MHSFELAYSNVFTGTPTPSVSTEYVLEADPPPSIFVDGELYTFFDTEKGSRMNTDELDYLGSVIALTDTA</sequence>
<dbReference type="RefSeq" id="WP_103201652.1">
    <property type="nucleotide sequence ID" value="NZ_CVTD020000008.1"/>
</dbReference>
<dbReference type="Proteomes" id="UP000236497">
    <property type="component" value="Unassembled WGS sequence"/>
</dbReference>